<organism evidence="1 2">
    <name type="scientific">Flemingia macrophylla</name>
    <dbReference type="NCBI Taxonomy" id="520843"/>
    <lineage>
        <taxon>Eukaryota</taxon>
        <taxon>Viridiplantae</taxon>
        <taxon>Streptophyta</taxon>
        <taxon>Embryophyta</taxon>
        <taxon>Tracheophyta</taxon>
        <taxon>Spermatophyta</taxon>
        <taxon>Magnoliopsida</taxon>
        <taxon>eudicotyledons</taxon>
        <taxon>Gunneridae</taxon>
        <taxon>Pentapetalae</taxon>
        <taxon>rosids</taxon>
        <taxon>fabids</taxon>
        <taxon>Fabales</taxon>
        <taxon>Fabaceae</taxon>
        <taxon>Papilionoideae</taxon>
        <taxon>50 kb inversion clade</taxon>
        <taxon>NPAAA clade</taxon>
        <taxon>indigoferoid/millettioid clade</taxon>
        <taxon>Phaseoleae</taxon>
        <taxon>Flemingia</taxon>
    </lineage>
</organism>
<dbReference type="AlphaFoldDB" id="A0ABD1LUK6"/>
<evidence type="ECO:0000313" key="1">
    <source>
        <dbReference type="EMBL" id="KAL2327222.1"/>
    </source>
</evidence>
<accession>A0ABD1LUK6</accession>
<reference evidence="1 2" key="1">
    <citation type="submission" date="2024-08" db="EMBL/GenBank/DDBJ databases">
        <title>Insights into the chromosomal genome structure of Flemingia macrophylla.</title>
        <authorList>
            <person name="Ding Y."/>
            <person name="Zhao Y."/>
            <person name="Bi W."/>
            <person name="Wu M."/>
            <person name="Zhao G."/>
            <person name="Gong Y."/>
            <person name="Li W."/>
            <person name="Zhang P."/>
        </authorList>
    </citation>
    <scope>NUCLEOTIDE SEQUENCE [LARGE SCALE GENOMIC DNA]</scope>
    <source>
        <strain evidence="1">DYQJB</strain>
        <tissue evidence="1">Leaf</tissue>
    </source>
</reference>
<dbReference type="EMBL" id="JBGMDY010000007">
    <property type="protein sequence ID" value="KAL2327222.1"/>
    <property type="molecule type" value="Genomic_DNA"/>
</dbReference>
<keyword evidence="2" id="KW-1185">Reference proteome</keyword>
<comment type="caution">
    <text evidence="1">The sequence shown here is derived from an EMBL/GenBank/DDBJ whole genome shotgun (WGS) entry which is preliminary data.</text>
</comment>
<name>A0ABD1LUK6_9FABA</name>
<dbReference type="Proteomes" id="UP001603857">
    <property type="component" value="Unassembled WGS sequence"/>
</dbReference>
<evidence type="ECO:0000313" key="2">
    <source>
        <dbReference type="Proteomes" id="UP001603857"/>
    </source>
</evidence>
<protein>
    <submittedName>
        <fullName evidence="1">Uncharacterized protein</fullName>
    </submittedName>
</protein>
<gene>
    <name evidence="1" type="ORF">Fmac_020649</name>
</gene>
<sequence>MSLRLEAGKHFAGWKSSTTFDDMRFWILQGKGFVMSLALHSDEMVTSIRSSNFPTNISSHRPLTDLTIRVLLQVPTDQTKAELTDRIRDDLTSQGRIKEATSQVYQSTTHAMPGGPCIDVHCRDVASDGFSRKPMSMLRRSHNCVDCIIGLADVICYSPASDIHTWVQPHHLATWSSLAWRSPLGTGLHYFITPWSAGRPFAFG</sequence>
<proteinExistence type="predicted"/>